<dbReference type="EMBL" id="CAJPDQ010000018">
    <property type="protein sequence ID" value="CAF9922285.1"/>
    <property type="molecule type" value="Genomic_DNA"/>
</dbReference>
<evidence type="ECO:0000259" key="2">
    <source>
        <dbReference type="Pfam" id="PF00144"/>
    </source>
</evidence>
<dbReference type="InterPro" id="IPR001466">
    <property type="entry name" value="Beta-lactam-related"/>
</dbReference>
<name>A0A8H3IIN1_9LECA</name>
<comment type="caution">
    <text evidence="3">The sequence shown here is derived from an EMBL/GenBank/DDBJ whole genome shotgun (WGS) entry which is preliminary data.</text>
</comment>
<keyword evidence="4" id="KW-1185">Reference proteome</keyword>
<protein>
    <recommendedName>
        <fullName evidence="2">Beta-lactamase-related domain-containing protein</fullName>
    </recommendedName>
</protein>
<comment type="similarity">
    <text evidence="1">Belongs to the peptidase S12 family.</text>
</comment>
<gene>
    <name evidence="3" type="ORF">GOMPHAMPRED_002511</name>
</gene>
<evidence type="ECO:0000313" key="4">
    <source>
        <dbReference type="Proteomes" id="UP000664169"/>
    </source>
</evidence>
<reference evidence="3" key="1">
    <citation type="submission" date="2021-03" db="EMBL/GenBank/DDBJ databases">
        <authorList>
            <person name="Tagirdzhanova G."/>
        </authorList>
    </citation>
    <scope>NUCLEOTIDE SEQUENCE</scope>
</reference>
<dbReference type="SUPFAM" id="SSF56601">
    <property type="entry name" value="beta-lactamase/transpeptidase-like"/>
    <property type="match status" value="1"/>
</dbReference>
<feature type="domain" description="Beta-lactamase-related" evidence="2">
    <location>
        <begin position="1"/>
        <end position="127"/>
    </location>
</feature>
<dbReference type="InterPro" id="IPR012338">
    <property type="entry name" value="Beta-lactam/transpept-like"/>
</dbReference>
<dbReference type="PANTHER" id="PTHR46825:SF9">
    <property type="entry name" value="BETA-LACTAMASE-RELATED DOMAIN-CONTAINING PROTEIN"/>
    <property type="match status" value="1"/>
</dbReference>
<evidence type="ECO:0000256" key="1">
    <source>
        <dbReference type="ARBA" id="ARBA00038215"/>
    </source>
</evidence>
<proteinExistence type="inferred from homology"/>
<evidence type="ECO:0000313" key="3">
    <source>
        <dbReference type="EMBL" id="CAF9922285.1"/>
    </source>
</evidence>
<dbReference type="Gene3D" id="3.40.710.10">
    <property type="entry name" value="DD-peptidase/beta-lactamase superfamily"/>
    <property type="match status" value="1"/>
</dbReference>
<dbReference type="PANTHER" id="PTHR46825">
    <property type="entry name" value="D-ALANYL-D-ALANINE-CARBOXYPEPTIDASE/ENDOPEPTIDASE AMPH"/>
    <property type="match status" value="1"/>
</dbReference>
<dbReference type="Proteomes" id="UP000664169">
    <property type="component" value="Unassembled WGS sequence"/>
</dbReference>
<dbReference type="OrthoDB" id="5946976at2759"/>
<organism evidence="3 4">
    <name type="scientific">Gomphillus americanus</name>
    <dbReference type="NCBI Taxonomy" id="1940652"/>
    <lineage>
        <taxon>Eukaryota</taxon>
        <taxon>Fungi</taxon>
        <taxon>Dikarya</taxon>
        <taxon>Ascomycota</taxon>
        <taxon>Pezizomycotina</taxon>
        <taxon>Lecanoromycetes</taxon>
        <taxon>OSLEUM clade</taxon>
        <taxon>Ostropomycetidae</taxon>
        <taxon>Ostropales</taxon>
        <taxon>Graphidaceae</taxon>
        <taxon>Gomphilloideae</taxon>
        <taxon>Gomphillus</taxon>
    </lineage>
</organism>
<dbReference type="Pfam" id="PF00144">
    <property type="entry name" value="Beta-lactamase"/>
    <property type="match status" value="1"/>
</dbReference>
<dbReference type="InterPro" id="IPR050491">
    <property type="entry name" value="AmpC-like"/>
</dbReference>
<sequence>MSTKTLFYCGSTTKSFTAAAMSLLVDDNEKFPDVQWNTPISSLIRDVFVLSDPWATEHITVEDALSHRTGYPGHTMGINNSDPRECTRRLRHLPMSAEPRTVWQYSNYMFTALGHAMEVLTDYEKFVLVPHLPDGRGREGAGMVISNVEDYSRYLDAMLYEKPPISKLGHTALKTPRMLLPLGSVLEELNFYSLGWIGGTVGGIHQ</sequence>
<dbReference type="AlphaFoldDB" id="A0A8H3IIN1"/>
<accession>A0A8H3IIN1</accession>